<dbReference type="RefSeq" id="WP_130161105.1">
    <property type="nucleotide sequence ID" value="NZ_SGIM01000002.1"/>
</dbReference>
<proteinExistence type="predicted"/>
<protein>
    <submittedName>
        <fullName evidence="1">Uncharacterized protein</fullName>
    </submittedName>
</protein>
<evidence type="ECO:0000313" key="1">
    <source>
        <dbReference type="EMBL" id="RZF55760.1"/>
    </source>
</evidence>
<name>A0A4Q6XKX6_9GAMM</name>
<accession>A0A4Q6XKX6</accession>
<dbReference type="AlphaFoldDB" id="A0A4Q6XKX6"/>
<keyword evidence="2" id="KW-1185">Reference proteome</keyword>
<sequence>MNTSHSVVIKNDVDQEDMKLLTSFIFDTPESDILIFNIYDDVNLDENLLFCMVSLLKGDVFCELFFTNTPNTSPDIFLSKLKKWTLDNEIIFYVSDFNSECDDGCFHRIENGNVTREYLSMDGDDNYFFN</sequence>
<dbReference type="EMBL" id="SGIM01000002">
    <property type="protein sequence ID" value="RZF55760.1"/>
    <property type="molecule type" value="Genomic_DNA"/>
</dbReference>
<organism evidence="1 2">
    <name type="scientific">Acinetobacter halotolerans</name>
    <dbReference type="NCBI Taxonomy" id="1752076"/>
    <lineage>
        <taxon>Bacteria</taxon>
        <taxon>Pseudomonadati</taxon>
        <taxon>Pseudomonadota</taxon>
        <taxon>Gammaproteobacteria</taxon>
        <taxon>Moraxellales</taxon>
        <taxon>Moraxellaceae</taxon>
        <taxon>Acinetobacter</taxon>
    </lineage>
</organism>
<dbReference type="Proteomes" id="UP000292110">
    <property type="component" value="Unassembled WGS sequence"/>
</dbReference>
<reference evidence="1 2" key="1">
    <citation type="submission" date="2019-02" db="EMBL/GenBank/DDBJ databases">
        <title>The draft genome of Acinetobacter halotolerans strain JCM 31009.</title>
        <authorList>
            <person name="Qin J."/>
            <person name="Feng Y."/>
            <person name="Nemec A."/>
            <person name="Zong Z."/>
        </authorList>
    </citation>
    <scope>NUCLEOTIDE SEQUENCE [LARGE SCALE GENOMIC DNA]</scope>
    <source>
        <strain evidence="1 2">JCM 31009</strain>
    </source>
</reference>
<gene>
    <name evidence="1" type="ORF">EXE30_02825</name>
</gene>
<comment type="caution">
    <text evidence="1">The sequence shown here is derived from an EMBL/GenBank/DDBJ whole genome shotgun (WGS) entry which is preliminary data.</text>
</comment>
<evidence type="ECO:0000313" key="2">
    <source>
        <dbReference type="Proteomes" id="UP000292110"/>
    </source>
</evidence>